<organism evidence="2 3">
    <name type="scientific">Cnuibacter physcomitrellae</name>
    <dbReference type="NCBI Taxonomy" id="1619308"/>
    <lineage>
        <taxon>Bacteria</taxon>
        <taxon>Bacillati</taxon>
        <taxon>Actinomycetota</taxon>
        <taxon>Actinomycetes</taxon>
        <taxon>Micrococcales</taxon>
        <taxon>Microbacteriaceae</taxon>
        <taxon>Cnuibacter</taxon>
    </lineage>
</organism>
<dbReference type="KEGG" id="cphy:B5808_15550"/>
<dbReference type="PANTHER" id="PTHR33747:SF1">
    <property type="entry name" value="ADENYLATE CYCLASE-ASSOCIATED CAP C-TERMINAL DOMAIN-CONTAINING PROTEIN"/>
    <property type="match status" value="1"/>
</dbReference>
<gene>
    <name evidence="2" type="ORF">B5808_15550</name>
</gene>
<dbReference type="STRING" id="1619308.B5808_15550"/>
<dbReference type="InterPro" id="IPR032710">
    <property type="entry name" value="NTF2-like_dom_sf"/>
</dbReference>
<dbReference type="EMBL" id="CP020715">
    <property type="protein sequence ID" value="ARJ06471.1"/>
    <property type="molecule type" value="Genomic_DNA"/>
</dbReference>
<evidence type="ECO:0000313" key="2">
    <source>
        <dbReference type="EMBL" id="ARJ06471.1"/>
    </source>
</evidence>
<dbReference type="Gene3D" id="3.10.450.50">
    <property type="match status" value="1"/>
</dbReference>
<dbReference type="HAMAP" id="MF_00612">
    <property type="entry name" value="UPF0225"/>
    <property type="match status" value="1"/>
</dbReference>
<accession>A0A1X9LRB4</accession>
<reference evidence="2 3" key="1">
    <citation type="submission" date="2017-04" db="EMBL/GenBank/DDBJ databases">
        <authorList>
            <person name="Afonso C.L."/>
            <person name="Miller P.J."/>
            <person name="Scott M.A."/>
            <person name="Spackman E."/>
            <person name="Goraichik I."/>
            <person name="Dimitrov K.M."/>
            <person name="Suarez D.L."/>
            <person name="Swayne D.E."/>
        </authorList>
    </citation>
    <scope>NUCLEOTIDE SEQUENCE [LARGE SCALE GENOMIC DNA]</scope>
    <source>
        <strain evidence="3">XA(T)</strain>
    </source>
</reference>
<dbReference type="PANTHER" id="PTHR33747">
    <property type="entry name" value="UPF0225 PROTEIN SCO1677"/>
    <property type="match status" value="1"/>
</dbReference>
<comment type="similarity">
    <text evidence="1">Belongs to the UPF0225 family.</text>
</comment>
<dbReference type="SUPFAM" id="SSF54427">
    <property type="entry name" value="NTF2-like"/>
    <property type="match status" value="1"/>
</dbReference>
<dbReference type="InterPro" id="IPR023006">
    <property type="entry name" value="YchJ-like"/>
</dbReference>
<dbReference type="Proteomes" id="UP000192775">
    <property type="component" value="Chromosome"/>
</dbReference>
<proteinExistence type="inferred from homology"/>
<dbReference type="RefSeq" id="WP_085020609.1">
    <property type="nucleotide sequence ID" value="NZ_BMHD01000001.1"/>
</dbReference>
<evidence type="ECO:0000256" key="1">
    <source>
        <dbReference type="HAMAP-Rule" id="MF_00612"/>
    </source>
</evidence>
<dbReference type="Pfam" id="PF17775">
    <property type="entry name" value="YchJ_M-like"/>
    <property type="match status" value="1"/>
</dbReference>
<keyword evidence="3" id="KW-1185">Reference proteome</keyword>
<protein>
    <recommendedName>
        <fullName evidence="1">UPF0225 protein B5808_15550</fullName>
    </recommendedName>
</protein>
<dbReference type="AlphaFoldDB" id="A0A1X9LRB4"/>
<dbReference type="InterPro" id="IPR048469">
    <property type="entry name" value="YchJ-like_M"/>
</dbReference>
<sequence>MDDAGRCPCSSGLPYGECCGPIHAGSVVAPTAQALMRSRFSAFAVGDAAYLLDSWHPSTRPASVDLEEDTRWLRLDILSTSAGGPFDDRGEVAFEARYRTAEGERGVLRERSRFVRERGRWYYVDGDVG</sequence>
<evidence type="ECO:0000313" key="3">
    <source>
        <dbReference type="Proteomes" id="UP000192775"/>
    </source>
</evidence>
<name>A0A1X9LRB4_9MICO</name>